<evidence type="ECO:0000313" key="3">
    <source>
        <dbReference type="EMBL" id="KAK5276327.1"/>
    </source>
</evidence>
<accession>A0ABR0M1H9</accession>
<organism evidence="3 4">
    <name type="scientific">Cryomyces antarcticus</name>
    <dbReference type="NCBI Taxonomy" id="329879"/>
    <lineage>
        <taxon>Eukaryota</taxon>
        <taxon>Fungi</taxon>
        <taxon>Dikarya</taxon>
        <taxon>Ascomycota</taxon>
        <taxon>Pezizomycotina</taxon>
        <taxon>Dothideomycetes</taxon>
        <taxon>Dothideomycetes incertae sedis</taxon>
        <taxon>Cryomyces</taxon>
    </lineage>
</organism>
<dbReference type="PANTHER" id="PTHR23422">
    <property type="entry name" value="DIPEPTIDYL PEPTIDASE III-RELATED"/>
    <property type="match status" value="1"/>
</dbReference>
<dbReference type="Proteomes" id="UP001357485">
    <property type="component" value="Unassembled WGS sequence"/>
</dbReference>
<proteinExistence type="predicted"/>
<comment type="caution">
    <text evidence="3">The sequence shown here is derived from an EMBL/GenBank/DDBJ whole genome shotgun (WGS) entry which is preliminary data.</text>
</comment>
<evidence type="ECO:0000256" key="1">
    <source>
        <dbReference type="ARBA" id="ARBA00022723"/>
    </source>
</evidence>
<sequence length="125" mass="14048">TFLSAGPDFASLDYTNPDLSDLSIKLDRSKILSHGRPSVEAFLQKLHVYKATADVEAGRALYEELTHVDEFWGKKVRAEVLRRATPRKVFVQANTVLAEGAKVALREYDASAEGMIRSYAEREYI</sequence>
<dbReference type="Pfam" id="PF03571">
    <property type="entry name" value="Peptidase_M49"/>
    <property type="match status" value="1"/>
</dbReference>
<feature type="non-terminal residue" evidence="3">
    <location>
        <position position="1"/>
    </location>
</feature>
<keyword evidence="4" id="KW-1185">Reference proteome</keyword>
<name>A0ABR0M1H9_9PEZI</name>
<keyword evidence="2" id="KW-0378">Hydrolase</keyword>
<protein>
    <submittedName>
        <fullName evidence="3">Uncharacterized protein</fullName>
    </submittedName>
</protein>
<evidence type="ECO:0000313" key="4">
    <source>
        <dbReference type="Proteomes" id="UP001357485"/>
    </source>
</evidence>
<dbReference type="InterPro" id="IPR039461">
    <property type="entry name" value="Peptidase_M49"/>
</dbReference>
<keyword evidence="1" id="KW-0479">Metal-binding</keyword>
<gene>
    <name evidence="3" type="ORF">LTR16_011403</name>
</gene>
<dbReference type="PANTHER" id="PTHR23422:SF11">
    <property type="entry name" value="DIPEPTIDYL PEPTIDASE 3"/>
    <property type="match status" value="1"/>
</dbReference>
<reference evidence="3 4" key="1">
    <citation type="submission" date="2023-08" db="EMBL/GenBank/DDBJ databases">
        <title>Black Yeasts Isolated from many extreme environments.</title>
        <authorList>
            <person name="Coleine C."/>
            <person name="Stajich J.E."/>
            <person name="Selbmann L."/>
        </authorList>
    </citation>
    <scope>NUCLEOTIDE SEQUENCE [LARGE SCALE GENOMIC DNA]</scope>
    <source>
        <strain evidence="3 4">CCFEE 536</strain>
    </source>
</reference>
<evidence type="ECO:0000256" key="2">
    <source>
        <dbReference type="ARBA" id="ARBA00022801"/>
    </source>
</evidence>
<dbReference type="EMBL" id="JAVRRA010003518">
    <property type="protein sequence ID" value="KAK5276327.1"/>
    <property type="molecule type" value="Genomic_DNA"/>
</dbReference>